<keyword evidence="3" id="KW-0413">Isomerase</keyword>
<keyword evidence="4" id="KW-1185">Reference proteome</keyword>
<feature type="chain" id="PRO_5032420608" evidence="1">
    <location>
        <begin position="22"/>
        <end position="167"/>
    </location>
</feature>
<evidence type="ECO:0000256" key="1">
    <source>
        <dbReference type="SAM" id="SignalP"/>
    </source>
</evidence>
<dbReference type="Pfam" id="PF00578">
    <property type="entry name" value="AhpC-TSA"/>
    <property type="match status" value="1"/>
</dbReference>
<comment type="caution">
    <text evidence="3">The sequence shown here is derived from an EMBL/GenBank/DDBJ whole genome shotgun (WGS) entry which is preliminary data.</text>
</comment>
<dbReference type="InterPro" id="IPR036249">
    <property type="entry name" value="Thioredoxin-like_sf"/>
</dbReference>
<dbReference type="Proteomes" id="UP000536640">
    <property type="component" value="Unassembled WGS sequence"/>
</dbReference>
<dbReference type="Gene3D" id="3.40.30.10">
    <property type="entry name" value="Glutaredoxin"/>
    <property type="match status" value="1"/>
</dbReference>
<dbReference type="RefSeq" id="WP_184460757.1">
    <property type="nucleotide sequence ID" value="NZ_JACHHW010000001.1"/>
</dbReference>
<evidence type="ECO:0000313" key="3">
    <source>
        <dbReference type="EMBL" id="MBB5185923.1"/>
    </source>
</evidence>
<sequence>MLRSVALALAFVGLFLQSALALQVGEKAPNFSAPALGAVHKIQLADFHGQLVYLDFWASWCGPCRASLPTLEGLYQEFNSQGFMVLAVNVDADIRDAKRFLQSRPVSYPLIYDAEQELPKLFGLKGMPSAYLIDRQGVVRHVHEGFRPGDGARLREIVLALLAEEKS</sequence>
<protein>
    <submittedName>
        <fullName evidence="3">Thiol-disulfide isomerase/thioredoxin</fullName>
    </submittedName>
</protein>
<dbReference type="InterPro" id="IPR050553">
    <property type="entry name" value="Thioredoxin_ResA/DsbE_sf"/>
</dbReference>
<dbReference type="InterPro" id="IPR013766">
    <property type="entry name" value="Thioredoxin_domain"/>
</dbReference>
<feature type="signal peptide" evidence="1">
    <location>
        <begin position="1"/>
        <end position="21"/>
    </location>
</feature>
<evidence type="ECO:0000259" key="2">
    <source>
        <dbReference type="PROSITE" id="PS51352"/>
    </source>
</evidence>
<reference evidence="3 4" key="1">
    <citation type="submission" date="2020-08" db="EMBL/GenBank/DDBJ databases">
        <title>Genomic Encyclopedia of Type Strains, Phase IV (KMG-IV): sequencing the most valuable type-strain genomes for metagenomic binning, comparative biology and taxonomic classification.</title>
        <authorList>
            <person name="Goeker M."/>
        </authorList>
    </citation>
    <scope>NUCLEOTIDE SEQUENCE [LARGE SCALE GENOMIC DNA]</scope>
    <source>
        <strain evidence="3 4">DSM 25701</strain>
    </source>
</reference>
<feature type="domain" description="Thioredoxin" evidence="2">
    <location>
        <begin position="22"/>
        <end position="163"/>
    </location>
</feature>
<evidence type="ECO:0000313" key="4">
    <source>
        <dbReference type="Proteomes" id="UP000536640"/>
    </source>
</evidence>
<keyword evidence="1" id="KW-0732">Signal</keyword>
<dbReference type="PANTHER" id="PTHR42852:SF17">
    <property type="entry name" value="THIOREDOXIN-LIKE PROTEIN HI_1115"/>
    <property type="match status" value="1"/>
</dbReference>
<dbReference type="AlphaFoldDB" id="A0A840QZU6"/>
<dbReference type="EMBL" id="JACHHW010000001">
    <property type="protein sequence ID" value="MBB5185923.1"/>
    <property type="molecule type" value="Genomic_DNA"/>
</dbReference>
<dbReference type="GO" id="GO:0016853">
    <property type="term" value="F:isomerase activity"/>
    <property type="evidence" value="ECO:0007669"/>
    <property type="project" value="UniProtKB-KW"/>
</dbReference>
<dbReference type="PROSITE" id="PS51352">
    <property type="entry name" value="THIOREDOXIN_2"/>
    <property type="match status" value="1"/>
</dbReference>
<accession>A0A840QZU6</accession>
<dbReference type="InterPro" id="IPR000866">
    <property type="entry name" value="AhpC/TSA"/>
</dbReference>
<dbReference type="SUPFAM" id="SSF52833">
    <property type="entry name" value="Thioredoxin-like"/>
    <property type="match status" value="1"/>
</dbReference>
<gene>
    <name evidence="3" type="ORF">HNQ57_000182</name>
</gene>
<proteinExistence type="predicted"/>
<dbReference type="GO" id="GO:0016209">
    <property type="term" value="F:antioxidant activity"/>
    <property type="evidence" value="ECO:0007669"/>
    <property type="project" value="InterPro"/>
</dbReference>
<dbReference type="PANTHER" id="PTHR42852">
    <property type="entry name" value="THIOL:DISULFIDE INTERCHANGE PROTEIN DSBE"/>
    <property type="match status" value="1"/>
</dbReference>
<dbReference type="GO" id="GO:0016491">
    <property type="term" value="F:oxidoreductase activity"/>
    <property type="evidence" value="ECO:0007669"/>
    <property type="project" value="InterPro"/>
</dbReference>
<organism evidence="3 4">
    <name type="scientific">Zhongshania antarctica</name>
    <dbReference type="NCBI Taxonomy" id="641702"/>
    <lineage>
        <taxon>Bacteria</taxon>
        <taxon>Pseudomonadati</taxon>
        <taxon>Pseudomonadota</taxon>
        <taxon>Gammaproteobacteria</taxon>
        <taxon>Cellvibrionales</taxon>
        <taxon>Spongiibacteraceae</taxon>
        <taxon>Zhongshania</taxon>
    </lineage>
</organism>
<name>A0A840QZU6_9GAMM</name>
<dbReference type="CDD" id="cd02966">
    <property type="entry name" value="TlpA_like_family"/>
    <property type="match status" value="1"/>
</dbReference>